<feature type="region of interest" description="Disordered" evidence="1">
    <location>
        <begin position="1"/>
        <end position="70"/>
    </location>
</feature>
<dbReference type="OrthoDB" id="4188844at2759"/>
<accession>A0A0M8NYW1</accession>
<organism evidence="2 3">
    <name type="scientific">Penicillium nordicum</name>
    <dbReference type="NCBI Taxonomy" id="229535"/>
    <lineage>
        <taxon>Eukaryota</taxon>
        <taxon>Fungi</taxon>
        <taxon>Dikarya</taxon>
        <taxon>Ascomycota</taxon>
        <taxon>Pezizomycotina</taxon>
        <taxon>Eurotiomycetes</taxon>
        <taxon>Eurotiomycetidae</taxon>
        <taxon>Eurotiales</taxon>
        <taxon>Aspergillaceae</taxon>
        <taxon>Penicillium</taxon>
    </lineage>
</organism>
<dbReference type="EMBL" id="LHQQ01000124">
    <property type="protein sequence ID" value="KOS41688.1"/>
    <property type="molecule type" value="Genomic_DNA"/>
</dbReference>
<keyword evidence="3" id="KW-1185">Reference proteome</keyword>
<dbReference type="Proteomes" id="UP000037696">
    <property type="component" value="Unassembled WGS sequence"/>
</dbReference>
<evidence type="ECO:0000313" key="2">
    <source>
        <dbReference type="EMBL" id="KOS41688.1"/>
    </source>
</evidence>
<proteinExistence type="predicted"/>
<gene>
    <name evidence="2" type="ORF">ACN38_g7411</name>
</gene>
<reference evidence="2 3" key="1">
    <citation type="submission" date="2015-08" db="EMBL/GenBank/DDBJ databases">
        <title>Genome sequencing of Penicillium nordicum.</title>
        <authorList>
            <person name="Nguyen H.D."/>
            <person name="Seifert K.A."/>
        </authorList>
    </citation>
    <scope>NUCLEOTIDE SEQUENCE [LARGE SCALE GENOMIC DNA]</scope>
    <source>
        <strain evidence="2 3">DAOMC 185683</strain>
    </source>
</reference>
<sequence>MQTQTSGMMNQSSVRRNLFHGNLSRRPASVGPPNGAVPQNHNGLSNRPSHRLKSTSSDSGPNTRPFKTVENKDIVVRDKNGSYKLEIPTLPQALVGEDGKELAELAPKDGGLISSDPTGYDKEKFEAALVEMMVRHRTRQSNGEPDEILNMVHESLRKKAASLDDDNWMFEPEKNSISN</sequence>
<comment type="caution">
    <text evidence="2">The sequence shown here is derived from an EMBL/GenBank/DDBJ whole genome shotgun (WGS) entry which is preliminary data.</text>
</comment>
<protein>
    <submittedName>
        <fullName evidence="2">Uncharacterized protein</fullName>
    </submittedName>
</protein>
<evidence type="ECO:0000313" key="3">
    <source>
        <dbReference type="Proteomes" id="UP000037696"/>
    </source>
</evidence>
<feature type="compositionally biased region" description="Polar residues" evidence="1">
    <location>
        <begin position="1"/>
        <end position="15"/>
    </location>
</feature>
<dbReference type="AlphaFoldDB" id="A0A0M8NYW1"/>
<name>A0A0M8NYW1_9EURO</name>
<feature type="compositionally biased region" description="Polar residues" evidence="1">
    <location>
        <begin position="37"/>
        <end position="47"/>
    </location>
</feature>
<evidence type="ECO:0000256" key="1">
    <source>
        <dbReference type="SAM" id="MobiDB-lite"/>
    </source>
</evidence>